<reference evidence="2" key="1">
    <citation type="journal article" date="2019" name="Int. J. Syst. Evol. Microbiol.">
        <title>The Global Catalogue of Microorganisms (GCM) 10K type strain sequencing project: providing services to taxonomists for standard genome sequencing and annotation.</title>
        <authorList>
            <consortium name="The Broad Institute Genomics Platform"/>
            <consortium name="The Broad Institute Genome Sequencing Center for Infectious Disease"/>
            <person name="Wu L."/>
            <person name="Ma J."/>
        </authorList>
    </citation>
    <scope>NUCLEOTIDE SEQUENCE [LARGE SCALE GENOMIC DNA]</scope>
    <source>
        <strain evidence="2">NBRC 110044</strain>
    </source>
</reference>
<dbReference type="RefSeq" id="WP_284195340.1">
    <property type="nucleotide sequence ID" value="NZ_BSOG01000001.1"/>
</dbReference>
<proteinExistence type="predicted"/>
<accession>A0ABQ5YCJ7</accession>
<gene>
    <name evidence="1" type="ORF">GCM10007907_09980</name>
</gene>
<keyword evidence="2" id="KW-1185">Reference proteome</keyword>
<sequence>MQTLPQPLLPLLDAALSGVIEYGLLKEAALASATSAPDVLNRLSRHVAIQYSCGAMCFYDADVIMNAVFSLGTSAPYWADHDATIPQAMFEVYCALDQGEYHHPGDAEDVDPEVKYTQQLIAHFLADQQHDG</sequence>
<protein>
    <submittedName>
        <fullName evidence="1">Uncharacterized protein</fullName>
    </submittedName>
</protein>
<organism evidence="1 2">
    <name type="scientific">Chitinimonas prasina</name>
    <dbReference type="NCBI Taxonomy" id="1434937"/>
    <lineage>
        <taxon>Bacteria</taxon>
        <taxon>Pseudomonadati</taxon>
        <taxon>Pseudomonadota</taxon>
        <taxon>Betaproteobacteria</taxon>
        <taxon>Neisseriales</taxon>
        <taxon>Chitinibacteraceae</taxon>
        <taxon>Chitinimonas</taxon>
    </lineage>
</organism>
<dbReference type="Proteomes" id="UP001156706">
    <property type="component" value="Unassembled WGS sequence"/>
</dbReference>
<dbReference type="EMBL" id="BSOG01000001">
    <property type="protein sequence ID" value="GLR12208.1"/>
    <property type="molecule type" value="Genomic_DNA"/>
</dbReference>
<evidence type="ECO:0000313" key="2">
    <source>
        <dbReference type="Proteomes" id="UP001156706"/>
    </source>
</evidence>
<name>A0ABQ5YCJ7_9NEIS</name>
<evidence type="ECO:0000313" key="1">
    <source>
        <dbReference type="EMBL" id="GLR12208.1"/>
    </source>
</evidence>
<comment type="caution">
    <text evidence="1">The sequence shown here is derived from an EMBL/GenBank/DDBJ whole genome shotgun (WGS) entry which is preliminary data.</text>
</comment>